<accession>A0ABT0JF58</accession>
<protein>
    <submittedName>
        <fullName evidence="1">Uncharacterized protein</fullName>
    </submittedName>
</protein>
<dbReference type="RefSeq" id="WP_268261841.1">
    <property type="nucleotide sequence ID" value="NZ_JALQCX010000015.1"/>
</dbReference>
<name>A0ABT0JF58_9PSED</name>
<reference evidence="1 2" key="2">
    <citation type="journal article" date="2023" name="Plant Pathol.">
        <title>Dismantling and reorganizing Pseudomonas marginalis sensu#lato.</title>
        <authorList>
            <person name="Sawada H."/>
            <person name="Fujikawa T."/>
            <person name="Satou M."/>
        </authorList>
    </citation>
    <scope>NUCLEOTIDE SEQUENCE [LARGE SCALE GENOMIC DNA]</scope>
    <source>
        <strain evidence="1 2">MAFF 302046</strain>
    </source>
</reference>
<sequence>MDRYRIGHSLSAHERALTNLYIESGIRLLRDAYQALTEISIRQRTIEELRPSLSDTQIQDIESRYLSLSRNAIYQTRRLEDCGLADIRKMSLDQLANILAEIESLCGYLDISVTDLNNADSEADDFIKVSRVSVQTGRHKIEAVMEERPLDHLSN</sequence>
<evidence type="ECO:0000313" key="1">
    <source>
        <dbReference type="EMBL" id="MCK9814476.1"/>
    </source>
</evidence>
<reference evidence="1 2" key="1">
    <citation type="journal article" date="2022" name="Int. J. Syst. Evol. Microbiol.">
        <title>Pseudomonas aegrilactucae sp. nov. and Pseudomonas morbosilactucae sp. nov., pathogens causing bacterial rot of lettuce in Japan.</title>
        <authorList>
            <person name="Sawada H."/>
            <person name="Fujikawa T."/>
            <person name="Satou M."/>
        </authorList>
    </citation>
    <scope>NUCLEOTIDE SEQUENCE [LARGE SCALE GENOMIC DNA]</scope>
    <source>
        <strain evidence="1 2">MAFF 302046</strain>
    </source>
</reference>
<comment type="caution">
    <text evidence="1">The sequence shown here is derived from an EMBL/GenBank/DDBJ whole genome shotgun (WGS) entry which is preliminary data.</text>
</comment>
<gene>
    <name evidence="1" type="ORF">M1B35_10120</name>
</gene>
<dbReference type="Proteomes" id="UP001155163">
    <property type="component" value="Unassembled WGS sequence"/>
</dbReference>
<organism evidence="1 2">
    <name type="scientific">Pseudomonas morbosilactucae</name>
    <dbReference type="NCBI Taxonomy" id="2938197"/>
    <lineage>
        <taxon>Bacteria</taxon>
        <taxon>Pseudomonadati</taxon>
        <taxon>Pseudomonadota</taxon>
        <taxon>Gammaproteobacteria</taxon>
        <taxon>Pseudomonadales</taxon>
        <taxon>Pseudomonadaceae</taxon>
        <taxon>Pseudomonas</taxon>
    </lineage>
</organism>
<proteinExistence type="predicted"/>
<dbReference type="EMBL" id="JALQCX010000015">
    <property type="protein sequence ID" value="MCK9814476.1"/>
    <property type="molecule type" value="Genomic_DNA"/>
</dbReference>
<keyword evidence="2" id="KW-1185">Reference proteome</keyword>
<evidence type="ECO:0000313" key="2">
    <source>
        <dbReference type="Proteomes" id="UP001155163"/>
    </source>
</evidence>